<proteinExistence type="predicted"/>
<dbReference type="KEGG" id="ang:An08g04335"/>
<organism evidence="1">
    <name type="scientific">Aspergillus niger</name>
    <dbReference type="NCBI Taxonomy" id="5061"/>
    <lineage>
        <taxon>Eukaryota</taxon>
        <taxon>Fungi</taxon>
        <taxon>Dikarya</taxon>
        <taxon>Ascomycota</taxon>
        <taxon>Pezizomycotina</taxon>
        <taxon>Eurotiomycetes</taxon>
        <taxon>Eurotiomycetidae</taxon>
        <taxon>Eurotiales</taxon>
        <taxon>Aspergillaceae</taxon>
        <taxon>Aspergillus</taxon>
        <taxon>Aspergillus subgen. Circumdati</taxon>
    </lineage>
</organism>
<dbReference type="GeneID" id="84591652"/>
<name>A0AAJ8DZJ3_ASPNG</name>
<sequence length="116" mass="13439">MTDYFTATPLLLILRMQPDPSSPFPQQFQQLGRQGYSSGSILAVNCRLLEVILPLRLLWLAWKGWRFRTSRCLRGIMACERRSILRDETLTDLRPSSIQFVHKSVMRLMRLDPGCA</sequence>
<reference evidence="1" key="2">
    <citation type="submission" date="2025-08" db="UniProtKB">
        <authorList>
            <consortium name="RefSeq"/>
        </authorList>
    </citation>
    <scope>IDENTIFICATION</scope>
</reference>
<gene>
    <name evidence="1" type="ORF">An08g04335</name>
</gene>
<protein>
    <submittedName>
        <fullName evidence="1">Uncharacterized protein</fullName>
    </submittedName>
</protein>
<reference evidence="1" key="1">
    <citation type="submission" date="2025-02" db="EMBL/GenBank/DDBJ databases">
        <authorList>
            <consortium name="NCBI Genome Project"/>
        </authorList>
    </citation>
    <scope>NUCLEOTIDE SEQUENCE</scope>
</reference>
<accession>A0AAJ8DZJ3</accession>
<dbReference type="RefSeq" id="XP_059601191.1">
    <property type="nucleotide sequence ID" value="XM_059748999.1"/>
</dbReference>
<dbReference type="VEuPathDB" id="FungiDB:An08g04335"/>
<dbReference type="AlphaFoldDB" id="A0AAJ8DZJ3"/>
<evidence type="ECO:0000313" key="1">
    <source>
        <dbReference type="RefSeq" id="XP_059601191.1"/>
    </source>
</evidence>